<proteinExistence type="predicted"/>
<comment type="subcellular location">
    <subcellularLocation>
        <location evidence="1">Membrane</location>
        <topology evidence="1">Multi-pass membrane protein</topology>
    </subcellularLocation>
</comment>
<dbReference type="RefSeq" id="WP_348946111.1">
    <property type="nucleotide sequence ID" value="NZ_CP157355.1"/>
</dbReference>
<gene>
    <name evidence="7" type="ORF">ABHF33_06280</name>
</gene>
<evidence type="ECO:0000313" key="7">
    <source>
        <dbReference type="EMBL" id="XBM01872.1"/>
    </source>
</evidence>
<feature type="transmembrane region" description="Helical" evidence="6">
    <location>
        <begin position="26"/>
        <end position="55"/>
    </location>
</feature>
<evidence type="ECO:0000256" key="6">
    <source>
        <dbReference type="SAM" id="Phobius"/>
    </source>
</evidence>
<sequence>MFILNPKPAYQEQDDKPKPPKEHEKFFAVLAHLAGLFWLPIVPAPIVAIALPFIVLQFARVHSDFVEQHAREACNFQMLMGCFYIVALIATSMLNTTFLLWWVGIGASLFSMWQGGRAMNGWQAKYPAKLNIFK</sequence>
<name>A0AAU7FCS0_9NEIS</name>
<reference evidence="7" key="1">
    <citation type="submission" date="2024-05" db="EMBL/GenBank/DDBJ databases">
        <authorList>
            <person name="Yang L."/>
            <person name="Pan L."/>
        </authorList>
    </citation>
    <scope>NUCLEOTIDE SEQUENCE</scope>
    <source>
        <strain evidence="7">FCG-7</strain>
    </source>
</reference>
<keyword evidence="3 6" id="KW-1133">Transmembrane helix</keyword>
<dbReference type="EMBL" id="CP157355">
    <property type="protein sequence ID" value="XBM01872.1"/>
    <property type="molecule type" value="Genomic_DNA"/>
</dbReference>
<dbReference type="Pfam" id="PF09685">
    <property type="entry name" value="MamF_MmsF"/>
    <property type="match status" value="1"/>
</dbReference>
<evidence type="ECO:0000256" key="5">
    <source>
        <dbReference type="SAM" id="MobiDB-lite"/>
    </source>
</evidence>
<accession>A0AAU7FCS0</accession>
<feature type="region of interest" description="Disordered" evidence="5">
    <location>
        <begin position="1"/>
        <end position="20"/>
    </location>
</feature>
<dbReference type="KEGG" id="cmav:ABHF33_06280"/>
<evidence type="ECO:0000256" key="4">
    <source>
        <dbReference type="ARBA" id="ARBA00023136"/>
    </source>
</evidence>
<evidence type="ECO:0000256" key="1">
    <source>
        <dbReference type="ARBA" id="ARBA00004141"/>
    </source>
</evidence>
<keyword evidence="2 6" id="KW-0812">Transmembrane</keyword>
<dbReference type="InterPro" id="IPR019109">
    <property type="entry name" value="MamF_MmsF"/>
</dbReference>
<keyword evidence="4 6" id="KW-0472">Membrane</keyword>
<evidence type="ECO:0000256" key="3">
    <source>
        <dbReference type="ARBA" id="ARBA00022989"/>
    </source>
</evidence>
<organism evidence="7">
    <name type="scientific">Chitinibacter mangrovi</name>
    <dbReference type="NCBI Taxonomy" id="3153927"/>
    <lineage>
        <taxon>Bacteria</taxon>
        <taxon>Pseudomonadati</taxon>
        <taxon>Pseudomonadota</taxon>
        <taxon>Betaproteobacteria</taxon>
        <taxon>Neisseriales</taxon>
        <taxon>Chitinibacteraceae</taxon>
        <taxon>Chitinibacter</taxon>
    </lineage>
</organism>
<dbReference type="AlphaFoldDB" id="A0AAU7FCS0"/>
<protein>
    <submittedName>
        <fullName evidence="7">DUF4870 domain-containing protein</fullName>
    </submittedName>
</protein>
<evidence type="ECO:0000256" key="2">
    <source>
        <dbReference type="ARBA" id="ARBA00022692"/>
    </source>
</evidence>